<reference evidence="1 2" key="1">
    <citation type="journal article" date="2020" name="Cell">
        <title>Large-Scale Comparative Analyses of Tick Genomes Elucidate Their Genetic Diversity and Vector Capacities.</title>
        <authorList>
            <consortium name="Tick Genome and Microbiome Consortium (TIGMIC)"/>
            <person name="Jia N."/>
            <person name="Wang J."/>
            <person name="Shi W."/>
            <person name="Du L."/>
            <person name="Sun Y."/>
            <person name="Zhan W."/>
            <person name="Jiang J.F."/>
            <person name="Wang Q."/>
            <person name="Zhang B."/>
            <person name="Ji P."/>
            <person name="Bell-Sakyi L."/>
            <person name="Cui X.M."/>
            <person name="Yuan T.T."/>
            <person name="Jiang B.G."/>
            <person name="Yang W.F."/>
            <person name="Lam T.T."/>
            <person name="Chang Q.C."/>
            <person name="Ding S.J."/>
            <person name="Wang X.J."/>
            <person name="Zhu J.G."/>
            <person name="Ruan X.D."/>
            <person name="Zhao L."/>
            <person name="Wei J.T."/>
            <person name="Ye R.Z."/>
            <person name="Que T.C."/>
            <person name="Du C.H."/>
            <person name="Zhou Y.H."/>
            <person name="Cheng J.X."/>
            <person name="Dai P.F."/>
            <person name="Guo W.B."/>
            <person name="Han X.H."/>
            <person name="Huang E.J."/>
            <person name="Li L.F."/>
            <person name="Wei W."/>
            <person name="Gao Y.C."/>
            <person name="Liu J.Z."/>
            <person name="Shao H.Z."/>
            <person name="Wang X."/>
            <person name="Wang C.C."/>
            <person name="Yang T.C."/>
            <person name="Huo Q.B."/>
            <person name="Li W."/>
            <person name="Chen H.Y."/>
            <person name="Chen S.E."/>
            <person name="Zhou L.G."/>
            <person name="Ni X.B."/>
            <person name="Tian J.H."/>
            <person name="Sheng Y."/>
            <person name="Liu T."/>
            <person name="Pan Y.S."/>
            <person name="Xia L.Y."/>
            <person name="Li J."/>
            <person name="Zhao F."/>
            <person name="Cao W.C."/>
        </authorList>
    </citation>
    <scope>NUCLEOTIDE SEQUENCE [LARGE SCALE GENOMIC DNA]</scope>
    <source>
        <strain evidence="1">Iper-2018</strain>
    </source>
</reference>
<evidence type="ECO:0000313" key="2">
    <source>
        <dbReference type="Proteomes" id="UP000805193"/>
    </source>
</evidence>
<feature type="non-terminal residue" evidence="1">
    <location>
        <position position="75"/>
    </location>
</feature>
<gene>
    <name evidence="1" type="ORF">HPB47_018139</name>
</gene>
<dbReference type="Proteomes" id="UP000805193">
    <property type="component" value="Unassembled WGS sequence"/>
</dbReference>
<dbReference type="EMBL" id="JABSTQ010007199">
    <property type="protein sequence ID" value="KAG0436108.1"/>
    <property type="molecule type" value="Genomic_DNA"/>
</dbReference>
<keyword evidence="2" id="KW-1185">Reference proteome</keyword>
<organism evidence="1 2">
    <name type="scientific">Ixodes persulcatus</name>
    <name type="common">Taiga tick</name>
    <dbReference type="NCBI Taxonomy" id="34615"/>
    <lineage>
        <taxon>Eukaryota</taxon>
        <taxon>Metazoa</taxon>
        <taxon>Ecdysozoa</taxon>
        <taxon>Arthropoda</taxon>
        <taxon>Chelicerata</taxon>
        <taxon>Arachnida</taxon>
        <taxon>Acari</taxon>
        <taxon>Parasitiformes</taxon>
        <taxon>Ixodida</taxon>
        <taxon>Ixodoidea</taxon>
        <taxon>Ixodidae</taxon>
        <taxon>Ixodinae</taxon>
        <taxon>Ixodes</taxon>
    </lineage>
</organism>
<accession>A0AC60QNI4</accession>
<feature type="non-terminal residue" evidence="1">
    <location>
        <position position="1"/>
    </location>
</feature>
<name>A0AC60QNI4_IXOPE</name>
<proteinExistence type="predicted"/>
<evidence type="ECO:0000313" key="1">
    <source>
        <dbReference type="EMBL" id="KAG0436108.1"/>
    </source>
</evidence>
<protein>
    <submittedName>
        <fullName evidence="1">Uncharacterized protein</fullName>
    </submittedName>
</protein>
<sequence>SPANLMLRRTLRTRLDLLKPTISDKVARSQFKQQRARPEHECTLSEGTGVYARKYGGSSKWTRGAVVSQTGPVSF</sequence>
<comment type="caution">
    <text evidence="1">The sequence shown here is derived from an EMBL/GenBank/DDBJ whole genome shotgun (WGS) entry which is preliminary data.</text>
</comment>